<dbReference type="PROSITE" id="PS51819">
    <property type="entry name" value="VOC"/>
    <property type="match status" value="1"/>
</dbReference>
<dbReference type="PANTHER" id="PTHR35908:SF1">
    <property type="entry name" value="CONSERVED PROTEIN"/>
    <property type="match status" value="1"/>
</dbReference>
<comment type="caution">
    <text evidence="2">The sequence shown here is derived from an EMBL/GenBank/DDBJ whole genome shotgun (WGS) entry which is preliminary data.</text>
</comment>
<reference evidence="2 3" key="1">
    <citation type="submission" date="2019-03" db="EMBL/GenBank/DDBJ databases">
        <title>Draft genome sequences of novel Actinobacteria.</title>
        <authorList>
            <person name="Sahin N."/>
            <person name="Ay H."/>
            <person name="Saygin H."/>
        </authorList>
    </citation>
    <scope>NUCLEOTIDE SEQUENCE [LARGE SCALE GENOMIC DNA]</scope>
    <source>
        <strain evidence="2 3">DSM 41900</strain>
    </source>
</reference>
<proteinExistence type="predicted"/>
<sequence length="128" mass="13434">MPVLEQLTTVVVDCADPAALAEFYRKATGWELTHSDADFASLGAAGAGSAGPGLAFARVEGYRAPRWPEESAHLHLDFTVPDLDRAVTELLALGASRPAHQPGEGQWVVLTDPQGHAFCLAPAATATN</sequence>
<evidence type="ECO:0000313" key="3">
    <source>
        <dbReference type="Proteomes" id="UP000295345"/>
    </source>
</evidence>
<evidence type="ECO:0000313" key="2">
    <source>
        <dbReference type="EMBL" id="TDC74578.1"/>
    </source>
</evidence>
<protein>
    <submittedName>
        <fullName evidence="2">VOC family protein</fullName>
    </submittedName>
</protein>
<gene>
    <name evidence="2" type="ORF">E1283_15270</name>
</gene>
<dbReference type="PANTHER" id="PTHR35908">
    <property type="entry name" value="HYPOTHETICAL FUSION PROTEIN"/>
    <property type="match status" value="1"/>
</dbReference>
<dbReference type="InterPro" id="IPR029068">
    <property type="entry name" value="Glyas_Bleomycin-R_OHBP_Dase"/>
</dbReference>
<dbReference type="SUPFAM" id="SSF54593">
    <property type="entry name" value="Glyoxalase/Bleomycin resistance protein/Dihydroxybiphenyl dioxygenase"/>
    <property type="match status" value="1"/>
</dbReference>
<name>A0A4R4TAY5_9ACTN</name>
<evidence type="ECO:0000259" key="1">
    <source>
        <dbReference type="PROSITE" id="PS51819"/>
    </source>
</evidence>
<dbReference type="InterPro" id="IPR037523">
    <property type="entry name" value="VOC_core"/>
</dbReference>
<dbReference type="CDD" id="cd06587">
    <property type="entry name" value="VOC"/>
    <property type="match status" value="1"/>
</dbReference>
<accession>A0A4R4TAY5</accession>
<dbReference type="EMBL" id="SMKI01000141">
    <property type="protein sequence ID" value="TDC74578.1"/>
    <property type="molecule type" value="Genomic_DNA"/>
</dbReference>
<keyword evidence="3" id="KW-1185">Reference proteome</keyword>
<feature type="domain" description="VOC" evidence="1">
    <location>
        <begin position="6"/>
        <end position="123"/>
    </location>
</feature>
<dbReference type="Gene3D" id="3.10.180.10">
    <property type="entry name" value="2,3-Dihydroxybiphenyl 1,2-Dioxygenase, domain 1"/>
    <property type="match status" value="1"/>
</dbReference>
<organism evidence="2 3">
    <name type="scientific">Streptomyces hainanensis</name>
    <dbReference type="NCBI Taxonomy" id="402648"/>
    <lineage>
        <taxon>Bacteria</taxon>
        <taxon>Bacillati</taxon>
        <taxon>Actinomycetota</taxon>
        <taxon>Actinomycetes</taxon>
        <taxon>Kitasatosporales</taxon>
        <taxon>Streptomycetaceae</taxon>
        <taxon>Streptomyces</taxon>
    </lineage>
</organism>
<dbReference type="Pfam" id="PF18029">
    <property type="entry name" value="Glyoxalase_6"/>
    <property type="match status" value="1"/>
</dbReference>
<dbReference type="RefSeq" id="WP_132818583.1">
    <property type="nucleotide sequence ID" value="NZ_SMKI01000141.1"/>
</dbReference>
<dbReference type="InterPro" id="IPR041581">
    <property type="entry name" value="Glyoxalase_6"/>
</dbReference>
<dbReference type="AlphaFoldDB" id="A0A4R4TAY5"/>
<dbReference type="OrthoDB" id="1645442at2"/>
<dbReference type="Proteomes" id="UP000295345">
    <property type="component" value="Unassembled WGS sequence"/>
</dbReference>